<organism evidence="2">
    <name type="scientific">Eiseniibacteriota bacterium</name>
    <dbReference type="NCBI Taxonomy" id="2212470"/>
    <lineage>
        <taxon>Bacteria</taxon>
        <taxon>Candidatus Eiseniibacteriota</taxon>
    </lineage>
</organism>
<proteinExistence type="predicted"/>
<protein>
    <recommendedName>
        <fullName evidence="3">Zinc-finger domain-containing protein</fullName>
    </recommendedName>
</protein>
<name>A0A7V2AVT7_UNCEI</name>
<accession>A0A7V2AVT7</accession>
<dbReference type="AlphaFoldDB" id="A0A7V2AVT7"/>
<comment type="caution">
    <text evidence="2">The sequence shown here is derived from an EMBL/GenBank/DDBJ whole genome shotgun (WGS) entry which is preliminary data.</text>
</comment>
<keyword evidence="1" id="KW-0812">Transmembrane</keyword>
<keyword evidence="1" id="KW-1133">Transmembrane helix</keyword>
<dbReference type="Proteomes" id="UP000886069">
    <property type="component" value="Unassembled WGS sequence"/>
</dbReference>
<dbReference type="EMBL" id="DSEC01000495">
    <property type="protein sequence ID" value="HER44182.1"/>
    <property type="molecule type" value="Genomic_DNA"/>
</dbReference>
<gene>
    <name evidence="2" type="ORF">ENO08_06960</name>
</gene>
<keyword evidence="1" id="KW-0472">Membrane</keyword>
<evidence type="ECO:0000313" key="2">
    <source>
        <dbReference type="EMBL" id="HER44182.1"/>
    </source>
</evidence>
<sequence length="214" mass="23412">MDCRLFEMLVQRYHDGELDPVAVSDYERHRRGCDACRALDAEYEALFGALGHIPRLEPSDRFDREVMSRVDVSRYRVGAAGRLASVFGGAWSRMPASVRVGASLAAVFALFVTIYRPLFQLLIDALRRGATLAGSLLLLARELPDTGRDLIDGLGAVESYKVAGETVLNALQRALSALPVAYILVPIAAVVVVPFLIRITRSIARKGETHAGIF</sequence>
<evidence type="ECO:0000256" key="1">
    <source>
        <dbReference type="SAM" id="Phobius"/>
    </source>
</evidence>
<feature type="transmembrane region" description="Helical" evidence="1">
    <location>
        <begin position="177"/>
        <end position="197"/>
    </location>
</feature>
<dbReference type="InterPro" id="IPR041916">
    <property type="entry name" value="Anti_sigma_zinc_sf"/>
</dbReference>
<evidence type="ECO:0008006" key="3">
    <source>
        <dbReference type="Google" id="ProtNLM"/>
    </source>
</evidence>
<feature type="transmembrane region" description="Helical" evidence="1">
    <location>
        <begin position="100"/>
        <end position="118"/>
    </location>
</feature>
<reference evidence="2" key="1">
    <citation type="journal article" date="2020" name="mSystems">
        <title>Genome- and Community-Level Interaction Insights into Carbon Utilization and Element Cycling Functions of Hydrothermarchaeota in Hydrothermal Sediment.</title>
        <authorList>
            <person name="Zhou Z."/>
            <person name="Liu Y."/>
            <person name="Xu W."/>
            <person name="Pan J."/>
            <person name="Luo Z.H."/>
            <person name="Li M."/>
        </authorList>
    </citation>
    <scope>NUCLEOTIDE SEQUENCE [LARGE SCALE GENOMIC DNA]</scope>
    <source>
        <strain evidence="2">SpSt-1233</strain>
    </source>
</reference>
<dbReference type="Gene3D" id="1.10.10.1320">
    <property type="entry name" value="Anti-sigma factor, zinc-finger domain"/>
    <property type="match status" value="1"/>
</dbReference>